<organism evidence="1 2">
    <name type="scientific">Hallella mizrahii</name>
    <dbReference type="NCBI Taxonomy" id="2606637"/>
    <lineage>
        <taxon>Bacteria</taxon>
        <taxon>Pseudomonadati</taxon>
        <taxon>Bacteroidota</taxon>
        <taxon>Bacteroidia</taxon>
        <taxon>Bacteroidales</taxon>
        <taxon>Prevotellaceae</taxon>
        <taxon>Hallella</taxon>
    </lineage>
</organism>
<proteinExistence type="predicted"/>
<gene>
    <name evidence="1" type="ORF">FYJ73_14185</name>
</gene>
<dbReference type="AlphaFoldDB" id="A0A7K0KK10"/>
<comment type="caution">
    <text evidence="1">The sequence shown here is derived from an EMBL/GenBank/DDBJ whole genome shotgun (WGS) entry which is preliminary data.</text>
</comment>
<protein>
    <submittedName>
        <fullName evidence="1">Nucleotidyltransferase family protein</fullName>
    </submittedName>
</protein>
<dbReference type="GO" id="GO:0016740">
    <property type="term" value="F:transferase activity"/>
    <property type="evidence" value="ECO:0007669"/>
    <property type="project" value="UniProtKB-KW"/>
</dbReference>
<keyword evidence="2" id="KW-1185">Reference proteome</keyword>
<accession>A0A7K0KK10</accession>
<reference evidence="1 2" key="1">
    <citation type="submission" date="2019-08" db="EMBL/GenBank/DDBJ databases">
        <title>In-depth cultivation of the pig gut microbiome towards novel bacterial diversity and tailored functional studies.</title>
        <authorList>
            <person name="Wylensek D."/>
            <person name="Hitch T.C.A."/>
            <person name="Clavel T."/>
        </authorList>
    </citation>
    <scope>NUCLEOTIDE SEQUENCE [LARGE SCALE GENOMIC DNA]</scope>
    <source>
        <strain evidence="1 2">LKV-178-WT-2A</strain>
    </source>
</reference>
<name>A0A7K0KK10_9BACT</name>
<dbReference type="RefSeq" id="WP_154535400.1">
    <property type="nucleotide sequence ID" value="NZ_VUNG01000053.1"/>
</dbReference>
<keyword evidence="1" id="KW-0808">Transferase</keyword>
<evidence type="ECO:0000313" key="2">
    <source>
        <dbReference type="Proteomes" id="UP000438914"/>
    </source>
</evidence>
<sequence length="376" mass="44673">MNVDTYLEFLRFALNDYGSVPDSVANINWQDLLRFAKEQAVVGIYAHRILFDNDKLNDCKWLGNRPNEDNVMDWMGEVAKLRKRNHLLFEKSADIAHRFNNDGFDCCILKGQGNALHYPMPELRTSGDIDIWTWPQKEENSVRDKIGNYVRKSFPEAKMMYLHIDYPIYNKVPVEVHVYPSILNNPFRNKRLQRYFDSQSLEVSNHLVTYNSAEDCFTFPTPTDSFNRIFELCHIMHHEFDEGIGLRQLIDYFYLLRRGFTEEERQHDCKLLSNFGMFRFAAAVMNIMKNVLGLEDEYLLMPPDEKAGRLLLRDIIRGGNFGKYNKSFAHDGKDINPRRYFYKTFHNLSLAMYYPSETLWEPLFRTWHFFWRKTNK</sequence>
<dbReference type="EMBL" id="VUNG01000053">
    <property type="protein sequence ID" value="MST85800.1"/>
    <property type="molecule type" value="Genomic_DNA"/>
</dbReference>
<dbReference type="InterPro" id="IPR039498">
    <property type="entry name" value="NTP_transf_5"/>
</dbReference>
<dbReference type="Proteomes" id="UP000438914">
    <property type="component" value="Unassembled WGS sequence"/>
</dbReference>
<dbReference type="Pfam" id="PF14907">
    <property type="entry name" value="NTP_transf_5"/>
    <property type="match status" value="1"/>
</dbReference>
<evidence type="ECO:0000313" key="1">
    <source>
        <dbReference type="EMBL" id="MST85800.1"/>
    </source>
</evidence>